<dbReference type="Pfam" id="PF09365">
    <property type="entry name" value="DUF2461"/>
    <property type="match status" value="1"/>
</dbReference>
<feature type="region of interest" description="Disordered" evidence="1">
    <location>
        <begin position="1"/>
        <end position="156"/>
    </location>
</feature>
<organism evidence="2 3">
    <name type="scientific">Aspergillus novoparasiticus</name>
    <dbReference type="NCBI Taxonomy" id="986946"/>
    <lineage>
        <taxon>Eukaryota</taxon>
        <taxon>Fungi</taxon>
        <taxon>Dikarya</taxon>
        <taxon>Ascomycota</taxon>
        <taxon>Pezizomycotina</taxon>
        <taxon>Eurotiomycetes</taxon>
        <taxon>Eurotiomycetidae</taxon>
        <taxon>Eurotiales</taxon>
        <taxon>Aspergillaceae</taxon>
        <taxon>Aspergillus</taxon>
        <taxon>Aspergillus subgen. Circumdati</taxon>
    </lineage>
</organism>
<evidence type="ECO:0000313" key="3">
    <source>
        <dbReference type="Proteomes" id="UP000326799"/>
    </source>
</evidence>
<keyword evidence="3" id="KW-1185">Reference proteome</keyword>
<evidence type="ECO:0000313" key="2">
    <source>
        <dbReference type="EMBL" id="KAB8223557.1"/>
    </source>
</evidence>
<dbReference type="EMBL" id="ML733405">
    <property type="protein sequence ID" value="KAB8223557.1"/>
    <property type="molecule type" value="Genomic_DNA"/>
</dbReference>
<protein>
    <recommendedName>
        <fullName evidence="4">DUF2461 domain protein</fullName>
    </recommendedName>
</protein>
<dbReference type="NCBIfam" id="TIGR02453">
    <property type="entry name" value="TIGR02453 family protein"/>
    <property type="match status" value="1"/>
</dbReference>
<dbReference type="Proteomes" id="UP000326799">
    <property type="component" value="Unassembled WGS sequence"/>
</dbReference>
<feature type="compositionally biased region" description="Low complexity" evidence="1">
    <location>
        <begin position="7"/>
        <end position="19"/>
    </location>
</feature>
<feature type="compositionally biased region" description="Basic and acidic residues" evidence="1">
    <location>
        <begin position="126"/>
        <end position="156"/>
    </location>
</feature>
<evidence type="ECO:0008006" key="4">
    <source>
        <dbReference type="Google" id="ProtNLM"/>
    </source>
</evidence>
<sequence>MPRRSSRAVPASAAAPAPVQKRRASDRLPTASKTGSKRQKSDITTTTTGRPVRSTSKKSKYFQEEYSDDSGTDSNNGSPPEDSPSNYDDSASSAADSVAFHTASEATENPRKKPGRPRKSLGSNKGDTEGTRKKSDSVPKGDTNEALNDKQLWKEGVRAGLGPGKEVFVKKPKARDAGTVPYQEHTLHPNTFLFLADLAENNERAWLKAHDPDYRASKKDWESFVASLTEKISEMDSTIPELPVKDLVFRIHRDIRFSKNPTPYKTHFSAAWSRTGKKGPYAAYYVHCQPKSCFVGSGLWHPEADKLALMREDIDRNSHRLKAVLGEEGMRRELFDGVSDEEKAVEAFVNQNQESALKTKPKGYGLDNENIRLLRLRSFTIGRPLADEELMSPNAQDKIAALIGIMEPFVTYLNSVVMPDPEDMDASSGSESTD</sequence>
<feature type="compositionally biased region" description="Low complexity" evidence="1">
    <location>
        <begin position="72"/>
        <end position="99"/>
    </location>
</feature>
<dbReference type="AlphaFoldDB" id="A0A5N6F1P8"/>
<evidence type="ECO:0000256" key="1">
    <source>
        <dbReference type="SAM" id="MobiDB-lite"/>
    </source>
</evidence>
<dbReference type="PANTHER" id="PTHR36452:SF1">
    <property type="entry name" value="DUF2461 DOMAIN-CONTAINING PROTEIN"/>
    <property type="match status" value="1"/>
</dbReference>
<accession>A0A5N6F1P8</accession>
<dbReference type="InterPro" id="IPR012808">
    <property type="entry name" value="CHP02453"/>
</dbReference>
<gene>
    <name evidence="2" type="ORF">BDV33DRAFT_167211</name>
</gene>
<dbReference type="PANTHER" id="PTHR36452">
    <property type="entry name" value="CHROMOSOME 12, WHOLE GENOME SHOTGUN SEQUENCE"/>
    <property type="match status" value="1"/>
</dbReference>
<proteinExistence type="predicted"/>
<name>A0A5N6F1P8_9EURO</name>
<reference evidence="2 3" key="1">
    <citation type="submission" date="2019-04" db="EMBL/GenBank/DDBJ databases">
        <title>Fungal friends and foes A comparative genomics study of 23 Aspergillus species from section Flavi.</title>
        <authorList>
            <consortium name="DOE Joint Genome Institute"/>
            <person name="Kjaerbolling I."/>
            <person name="Vesth T.C."/>
            <person name="Frisvad J.C."/>
            <person name="Nybo J.L."/>
            <person name="Theobald S."/>
            <person name="Kildgaard S."/>
            <person name="Petersen T.I."/>
            <person name="Kuo A."/>
            <person name="Sato A."/>
            <person name="Lyhne E.K."/>
            <person name="Kogle M.E."/>
            <person name="Wiebenga A."/>
            <person name="Kun R.S."/>
            <person name="Lubbers R.J."/>
            <person name="Makela M.R."/>
            <person name="Barry K."/>
            <person name="Chovatia M."/>
            <person name="Clum A."/>
            <person name="Daum C."/>
            <person name="Haridas S."/>
            <person name="He G."/>
            <person name="LaButti K."/>
            <person name="Lipzen A."/>
            <person name="Mondo S."/>
            <person name="Pangilinan J."/>
            <person name="Riley R."/>
            <person name="Salamov A."/>
            <person name="Simmons B.A."/>
            <person name="Magnuson J.K."/>
            <person name="Henrissat B."/>
            <person name="Mortensen U.H."/>
            <person name="Larsen T.O."/>
            <person name="De vries R.P."/>
            <person name="Grigoriev I.V."/>
            <person name="Machida M."/>
            <person name="Baker S.E."/>
            <person name="Andersen M.R."/>
        </authorList>
    </citation>
    <scope>NUCLEOTIDE SEQUENCE [LARGE SCALE GENOMIC DNA]</scope>
    <source>
        <strain evidence="2 3">CBS 126849</strain>
    </source>
</reference>